<dbReference type="SUPFAM" id="SSF82185">
    <property type="entry name" value="Histone H3 K4-specific methyltransferase SET7/9 N-terminal domain"/>
    <property type="match status" value="1"/>
</dbReference>
<feature type="signal peptide" evidence="1">
    <location>
        <begin position="1"/>
        <end position="18"/>
    </location>
</feature>
<name>A0A0S7C1C6_9BACT</name>
<evidence type="ECO:0000313" key="3">
    <source>
        <dbReference type="Proteomes" id="UP000053091"/>
    </source>
</evidence>
<keyword evidence="1" id="KW-0732">Signal</keyword>
<evidence type="ECO:0000313" key="2">
    <source>
        <dbReference type="EMBL" id="GAP43825.1"/>
    </source>
</evidence>
<evidence type="ECO:0000256" key="1">
    <source>
        <dbReference type="SAM" id="SignalP"/>
    </source>
</evidence>
<feature type="chain" id="PRO_5006633417" description="Toxin-antitoxin system YwqK family antitoxin" evidence="1">
    <location>
        <begin position="19"/>
        <end position="151"/>
    </location>
</feature>
<keyword evidence="3" id="KW-1185">Reference proteome</keyword>
<gene>
    <name evidence="2" type="ORF">TBC1_111983</name>
</gene>
<protein>
    <recommendedName>
        <fullName evidence="4">Toxin-antitoxin system YwqK family antitoxin</fullName>
    </recommendedName>
</protein>
<dbReference type="AlphaFoldDB" id="A0A0S7C1C6"/>
<sequence>MICRLILLLLIVPASANATGGWPLRAKTNRYNENGLREGRWIYYWDDGQKKPMNKLRFKNGREHGLNRYYNENGKKWLKFRAFKDGRMNVTYYDDHGRREKKGKALMIYDKAELRYCWHGKWKYYENGRYVREAVYNMGNETPVLRKQRRR</sequence>
<dbReference type="STRING" id="1678841.TBC1_111983"/>
<dbReference type="Proteomes" id="UP000053091">
    <property type="component" value="Unassembled WGS sequence"/>
</dbReference>
<proteinExistence type="predicted"/>
<dbReference type="Gene3D" id="2.20.110.10">
    <property type="entry name" value="Histone H3 K4-specific methyltransferase SET7/9 N-terminal domain"/>
    <property type="match status" value="1"/>
</dbReference>
<dbReference type="OrthoDB" id="8536728at2"/>
<evidence type="ECO:0008006" key="4">
    <source>
        <dbReference type="Google" id="ProtNLM"/>
    </source>
</evidence>
<dbReference type="RefSeq" id="WP_062041592.1">
    <property type="nucleotide sequence ID" value="NZ_DF968182.1"/>
</dbReference>
<dbReference type="EMBL" id="DF968182">
    <property type="protein sequence ID" value="GAP43825.1"/>
    <property type="molecule type" value="Genomic_DNA"/>
</dbReference>
<accession>A0A0S7C1C6</accession>
<organism evidence="2">
    <name type="scientific">Lentimicrobium saccharophilum</name>
    <dbReference type="NCBI Taxonomy" id="1678841"/>
    <lineage>
        <taxon>Bacteria</taxon>
        <taxon>Pseudomonadati</taxon>
        <taxon>Bacteroidota</taxon>
        <taxon>Bacteroidia</taxon>
        <taxon>Bacteroidales</taxon>
        <taxon>Lentimicrobiaceae</taxon>
        <taxon>Lentimicrobium</taxon>
    </lineage>
</organism>
<reference evidence="2" key="1">
    <citation type="journal article" date="2015" name="Genome Announc.">
        <title>Draft Genome Sequence of Bacteroidales Strain TBC1, a Novel Isolate from a Methanogenic Wastewater Treatment System.</title>
        <authorList>
            <person name="Tourlousse D.M."/>
            <person name="Matsuura N."/>
            <person name="Sun L."/>
            <person name="Toyonaga M."/>
            <person name="Kuroda K."/>
            <person name="Ohashi A."/>
            <person name="Cruz R."/>
            <person name="Yamaguchi T."/>
            <person name="Sekiguchi Y."/>
        </authorList>
    </citation>
    <scope>NUCLEOTIDE SEQUENCE [LARGE SCALE GENOMIC DNA]</scope>
    <source>
        <strain evidence="2">TBC1</strain>
    </source>
</reference>